<dbReference type="Proteomes" id="UP001516400">
    <property type="component" value="Unassembled WGS sequence"/>
</dbReference>
<reference evidence="1 2" key="1">
    <citation type="journal article" date="2021" name="BMC Biol.">
        <title>Horizontally acquired antibacterial genes associated with adaptive radiation of ladybird beetles.</title>
        <authorList>
            <person name="Li H.S."/>
            <person name="Tang X.F."/>
            <person name="Huang Y.H."/>
            <person name="Xu Z.Y."/>
            <person name="Chen M.L."/>
            <person name="Du X.Y."/>
            <person name="Qiu B.Y."/>
            <person name="Chen P.T."/>
            <person name="Zhang W."/>
            <person name="Slipinski A."/>
            <person name="Escalona H.E."/>
            <person name="Waterhouse R.M."/>
            <person name="Zwick A."/>
            <person name="Pang H."/>
        </authorList>
    </citation>
    <scope>NUCLEOTIDE SEQUENCE [LARGE SCALE GENOMIC DNA]</scope>
    <source>
        <strain evidence="1">SYSU2018</strain>
    </source>
</reference>
<dbReference type="EMBL" id="JABFTP020000185">
    <property type="protein sequence ID" value="KAL3288604.1"/>
    <property type="molecule type" value="Genomic_DNA"/>
</dbReference>
<organism evidence="1 2">
    <name type="scientific">Cryptolaemus montrouzieri</name>
    <dbReference type="NCBI Taxonomy" id="559131"/>
    <lineage>
        <taxon>Eukaryota</taxon>
        <taxon>Metazoa</taxon>
        <taxon>Ecdysozoa</taxon>
        <taxon>Arthropoda</taxon>
        <taxon>Hexapoda</taxon>
        <taxon>Insecta</taxon>
        <taxon>Pterygota</taxon>
        <taxon>Neoptera</taxon>
        <taxon>Endopterygota</taxon>
        <taxon>Coleoptera</taxon>
        <taxon>Polyphaga</taxon>
        <taxon>Cucujiformia</taxon>
        <taxon>Coccinelloidea</taxon>
        <taxon>Coccinellidae</taxon>
        <taxon>Scymninae</taxon>
        <taxon>Scymnini</taxon>
        <taxon>Cryptolaemus</taxon>
    </lineage>
</organism>
<accession>A0ABD2PCA7</accession>
<keyword evidence="2" id="KW-1185">Reference proteome</keyword>
<protein>
    <submittedName>
        <fullName evidence="1">Uncharacterized protein</fullName>
    </submittedName>
</protein>
<proteinExistence type="predicted"/>
<name>A0ABD2PCA7_9CUCU</name>
<evidence type="ECO:0000313" key="2">
    <source>
        <dbReference type="Proteomes" id="UP001516400"/>
    </source>
</evidence>
<gene>
    <name evidence="1" type="ORF">HHI36_003041</name>
</gene>
<dbReference type="AlphaFoldDB" id="A0ABD2PCA7"/>
<comment type="caution">
    <text evidence="1">The sequence shown here is derived from an EMBL/GenBank/DDBJ whole genome shotgun (WGS) entry which is preliminary data.</text>
</comment>
<evidence type="ECO:0000313" key="1">
    <source>
        <dbReference type="EMBL" id="KAL3288604.1"/>
    </source>
</evidence>
<sequence length="57" mass="6623">IYRRVKVVRFIIDDILINPLLSWEISDLLLDFLSNRGTLIKLCVMNRALAYFGPANE</sequence>
<feature type="non-terminal residue" evidence="1">
    <location>
        <position position="1"/>
    </location>
</feature>